<dbReference type="Proteomes" id="UP000183788">
    <property type="component" value="Unassembled WGS sequence"/>
</dbReference>
<organism evidence="2 4">
    <name type="scientific">Chitinophaga sancti</name>
    <dbReference type="NCBI Taxonomy" id="1004"/>
    <lineage>
        <taxon>Bacteria</taxon>
        <taxon>Pseudomonadati</taxon>
        <taxon>Bacteroidota</taxon>
        <taxon>Chitinophagia</taxon>
        <taxon>Chitinophagales</taxon>
        <taxon>Chitinophagaceae</taxon>
        <taxon>Chitinophaga</taxon>
    </lineage>
</organism>
<dbReference type="EMBL" id="FPIZ01000005">
    <property type="protein sequence ID" value="SFW44943.1"/>
    <property type="molecule type" value="Genomic_DNA"/>
</dbReference>
<name>A0A1K1PBJ3_9BACT</name>
<dbReference type="GO" id="GO:0016798">
    <property type="term" value="F:hydrolase activity, acting on glycosyl bonds"/>
    <property type="evidence" value="ECO:0007669"/>
    <property type="project" value="UniProtKB-KW"/>
</dbReference>
<evidence type="ECO:0000313" key="5">
    <source>
        <dbReference type="Proteomes" id="UP001326715"/>
    </source>
</evidence>
<dbReference type="AlphaFoldDB" id="A0A1K1PBJ3"/>
<sequence>MKNKLWIVLAGLLSACHPNKEQEYTLSHGEASCAFISETADGKKVISWIETQQGADTGTMYYAVQQGDTFSTPQVIPVANNVLPHAENMPKLVFKPDGEIIAMYGIEQHDPRNQWAGRVFYTHSLDTGKTWSAPQQLVTDTSSYDQRYFDVALLPDGEAGAIWLDNRKDINAEGSTLYFAKTSGHQGFRGEHAIAETACQCCRTDLYTDPKGHLHVAFRDIISDSIRDMVHLLSVDKGATFSAPARISADNWVVRGCPHTGPAMAANSFGLHCVWFTMGGGQGVYYTHSTDEGQTYSQRDTVCTTPMAKHPQITTVGDDKLMIVWDEPVKVGKEFNSRVGYQLRKGNGEVIKSGILTNDSLYVTFPVVKAVDQQTVLIAYTKKGSVCYRYLNF</sequence>
<dbReference type="CDD" id="cd15482">
    <property type="entry name" value="Sialidase_non-viral"/>
    <property type="match status" value="1"/>
</dbReference>
<dbReference type="Gene3D" id="2.120.10.10">
    <property type="match status" value="2"/>
</dbReference>
<dbReference type="InterPro" id="IPR011040">
    <property type="entry name" value="Sialidase"/>
</dbReference>
<reference evidence="2 4" key="1">
    <citation type="submission" date="2016-11" db="EMBL/GenBank/DDBJ databases">
        <authorList>
            <person name="Jaros S."/>
            <person name="Januszkiewicz K."/>
            <person name="Wedrychowicz H."/>
        </authorList>
    </citation>
    <scope>NUCLEOTIDE SEQUENCE [LARGE SCALE GENOMIC DNA]</scope>
    <source>
        <strain evidence="2 4">DSM 784</strain>
    </source>
</reference>
<gene>
    <name evidence="2" type="ORF">SAMN05661012_01786</name>
    <name evidence="3" type="ORF">SR876_27385</name>
</gene>
<feature type="domain" description="Sialidase" evidence="1">
    <location>
        <begin position="64"/>
        <end position="251"/>
    </location>
</feature>
<dbReference type="RefSeq" id="WP_072359088.1">
    <property type="nucleotide sequence ID" value="NZ_CBHWAX010000038.1"/>
</dbReference>
<protein>
    <submittedName>
        <fullName evidence="2">BNR repeat-like domain-containing protein</fullName>
    </submittedName>
    <submittedName>
        <fullName evidence="3">Sialidase family protein</fullName>
        <ecNumber evidence="3">3.2.1.-</ecNumber>
    </submittedName>
</protein>
<dbReference type="OrthoDB" id="9764969at2"/>
<evidence type="ECO:0000259" key="1">
    <source>
        <dbReference type="Pfam" id="PF13088"/>
    </source>
</evidence>
<dbReference type="SUPFAM" id="SSF50939">
    <property type="entry name" value="Sialidases"/>
    <property type="match status" value="1"/>
</dbReference>
<accession>A0A1K1PBJ3</accession>
<evidence type="ECO:0000313" key="4">
    <source>
        <dbReference type="Proteomes" id="UP000183788"/>
    </source>
</evidence>
<dbReference type="InterPro" id="IPR036278">
    <property type="entry name" value="Sialidase_sf"/>
</dbReference>
<dbReference type="PROSITE" id="PS51257">
    <property type="entry name" value="PROKAR_LIPOPROTEIN"/>
    <property type="match status" value="1"/>
</dbReference>
<keyword evidence="5" id="KW-1185">Reference proteome</keyword>
<dbReference type="EC" id="3.2.1.-" evidence="3"/>
<proteinExistence type="predicted"/>
<dbReference type="STRING" id="1004.SAMN05661012_01786"/>
<evidence type="ECO:0000313" key="2">
    <source>
        <dbReference type="EMBL" id="SFW44943.1"/>
    </source>
</evidence>
<keyword evidence="3" id="KW-0378">Hydrolase</keyword>
<dbReference type="Pfam" id="PF13088">
    <property type="entry name" value="BNR_2"/>
    <property type="match status" value="1"/>
</dbReference>
<reference evidence="3 5" key="2">
    <citation type="submission" date="2023-11" db="EMBL/GenBank/DDBJ databases">
        <title>MicrobeMod: A computational toolkit for identifying prokaryotic methylation and restriction-modification with nanopore sequencing.</title>
        <authorList>
            <person name="Crits-Christoph A."/>
            <person name="Kang S.C."/>
            <person name="Lee H."/>
            <person name="Ostrov N."/>
        </authorList>
    </citation>
    <scope>NUCLEOTIDE SEQUENCE [LARGE SCALE GENOMIC DNA]</scope>
    <source>
        <strain evidence="3 5">ATCC 23090</strain>
    </source>
</reference>
<dbReference type="Proteomes" id="UP001326715">
    <property type="component" value="Chromosome"/>
</dbReference>
<keyword evidence="3" id="KW-0326">Glycosidase</keyword>
<dbReference type="EMBL" id="CP140154">
    <property type="protein sequence ID" value="WQG88654.1"/>
    <property type="molecule type" value="Genomic_DNA"/>
</dbReference>
<evidence type="ECO:0000313" key="3">
    <source>
        <dbReference type="EMBL" id="WQG88654.1"/>
    </source>
</evidence>